<dbReference type="Gene3D" id="3.40.50.1820">
    <property type="entry name" value="alpha/beta hydrolase"/>
    <property type="match status" value="1"/>
</dbReference>
<name>A0A316EHQ1_9BACT</name>
<dbReference type="InterPro" id="IPR029058">
    <property type="entry name" value="AB_hydrolase_fold"/>
</dbReference>
<reference evidence="1 2" key="1">
    <citation type="submission" date="2018-05" db="EMBL/GenBank/DDBJ databases">
        <title>Genomic Encyclopedia of Archaeal and Bacterial Type Strains, Phase II (KMG-II): from individual species to whole genera.</title>
        <authorList>
            <person name="Goeker M."/>
        </authorList>
    </citation>
    <scope>NUCLEOTIDE SEQUENCE [LARGE SCALE GENOMIC DNA]</scope>
    <source>
        <strain evidence="1 2">DSM 22214</strain>
    </source>
</reference>
<dbReference type="EMBL" id="QGGO01000001">
    <property type="protein sequence ID" value="PWK29327.1"/>
    <property type="molecule type" value="Genomic_DNA"/>
</dbReference>
<gene>
    <name evidence="1" type="ORF">LV89_00167</name>
</gene>
<sequence>MIIIFKIKANQFRFYFELIVYQICRLCKTLCQIMNRIEQADFLVVPGLGSSGINHWQTLWEKQYSNNFKRVEQNNWDLPVCDVWIKKLSEEVNKLTKPTYLVAHSLGCLTVVHWANNYFSEKIKGAFLVAPADAESSRRLSFLDGFSPIPKEKLPFESIVIASTTDQYATIDRSAEFANAWGSQFINIGKKGHINANSNIGIWEEGQNYLSNFITI</sequence>
<dbReference type="SUPFAM" id="SSF53474">
    <property type="entry name" value="alpha/beta-Hydrolases"/>
    <property type="match status" value="1"/>
</dbReference>
<accession>A0A316EHQ1</accession>
<organism evidence="1 2">
    <name type="scientific">Arcicella aurantiaca</name>
    <dbReference type="NCBI Taxonomy" id="591202"/>
    <lineage>
        <taxon>Bacteria</taxon>
        <taxon>Pseudomonadati</taxon>
        <taxon>Bacteroidota</taxon>
        <taxon>Cytophagia</taxon>
        <taxon>Cytophagales</taxon>
        <taxon>Flectobacillaceae</taxon>
        <taxon>Arcicella</taxon>
    </lineage>
</organism>
<comment type="caution">
    <text evidence="1">The sequence shown here is derived from an EMBL/GenBank/DDBJ whole genome shotgun (WGS) entry which is preliminary data.</text>
</comment>
<evidence type="ECO:0000313" key="1">
    <source>
        <dbReference type="EMBL" id="PWK29327.1"/>
    </source>
</evidence>
<dbReference type="AlphaFoldDB" id="A0A316EHQ1"/>
<dbReference type="GO" id="GO:0016787">
    <property type="term" value="F:hydrolase activity"/>
    <property type="evidence" value="ECO:0007669"/>
    <property type="project" value="InterPro"/>
</dbReference>
<evidence type="ECO:0000313" key="2">
    <source>
        <dbReference type="Proteomes" id="UP000245489"/>
    </source>
</evidence>
<dbReference type="InterPro" id="IPR010662">
    <property type="entry name" value="RBBP9/YdeN"/>
</dbReference>
<protein>
    <submittedName>
        <fullName evidence="1">Uncharacterized protein</fullName>
    </submittedName>
</protein>
<dbReference type="Pfam" id="PF06821">
    <property type="entry name" value="Ser_hydrolase"/>
    <property type="match status" value="1"/>
</dbReference>
<dbReference type="Proteomes" id="UP000245489">
    <property type="component" value="Unassembled WGS sequence"/>
</dbReference>
<proteinExistence type="predicted"/>
<keyword evidence="2" id="KW-1185">Reference proteome</keyword>